<dbReference type="SUPFAM" id="SSF51735">
    <property type="entry name" value="NAD(P)-binding Rossmann-fold domains"/>
    <property type="match status" value="1"/>
</dbReference>
<dbReference type="InterPro" id="IPR036291">
    <property type="entry name" value="NAD(P)-bd_dom_sf"/>
</dbReference>
<dbReference type="Proteomes" id="UP000547458">
    <property type="component" value="Unassembled WGS sequence"/>
</dbReference>
<dbReference type="InterPro" id="IPR051207">
    <property type="entry name" value="ComplexI_NDUFA9_subunit"/>
</dbReference>
<dbReference type="InterPro" id="IPR016040">
    <property type="entry name" value="NAD(P)-bd_dom"/>
</dbReference>
<evidence type="ECO:0000313" key="3">
    <source>
        <dbReference type="Proteomes" id="UP000547458"/>
    </source>
</evidence>
<evidence type="ECO:0000313" key="2">
    <source>
        <dbReference type="EMBL" id="NJC24156.1"/>
    </source>
</evidence>
<proteinExistence type="predicted"/>
<organism evidence="2 3">
    <name type="scientific">Arthrobacter pigmenti</name>
    <dbReference type="NCBI Taxonomy" id="271432"/>
    <lineage>
        <taxon>Bacteria</taxon>
        <taxon>Bacillati</taxon>
        <taxon>Actinomycetota</taxon>
        <taxon>Actinomycetes</taxon>
        <taxon>Micrococcales</taxon>
        <taxon>Micrococcaceae</taxon>
        <taxon>Arthrobacter</taxon>
    </lineage>
</organism>
<evidence type="ECO:0000259" key="1">
    <source>
        <dbReference type="Pfam" id="PF13460"/>
    </source>
</evidence>
<dbReference type="AlphaFoldDB" id="A0A846RYW5"/>
<dbReference type="PANTHER" id="PTHR12126:SF11">
    <property type="entry name" value="NADH DEHYDROGENASE [UBIQUINONE] 1 ALPHA SUBCOMPLEX SUBUNIT 9, MITOCHONDRIAL"/>
    <property type="match status" value="1"/>
</dbReference>
<sequence>MSRVLVIGATGLAGREVVKQCLHRGLGTRGLSRHPDKSKNRHDGAEYLAGDAFTGAGLAEAMKGVDVVIDAMDGKFGKARKQLPVAAGHIAEAARTAQVPRVVVLSIVNVDQVRFAYYQAKAAQEQAYRDSDVESVVVRTTQFHDLVTGVFDGGRKVGVTPVLRGARFQTIATADAAKALVDAALNPGSKNVTVGGPEQLDMAVMARIYRQFTGVRGPKIPLPIPGALGHYWRNGVNLVPDGAVRGTTYAEWLEERERA</sequence>
<comment type="caution">
    <text evidence="2">The sequence shown here is derived from an EMBL/GenBank/DDBJ whole genome shotgun (WGS) entry which is preliminary data.</text>
</comment>
<reference evidence="2 3" key="1">
    <citation type="submission" date="2020-03" db="EMBL/GenBank/DDBJ databases">
        <title>Sequencing the genomes of 1000 actinobacteria strains.</title>
        <authorList>
            <person name="Klenk H.-P."/>
        </authorList>
    </citation>
    <scope>NUCLEOTIDE SEQUENCE [LARGE SCALE GENOMIC DNA]</scope>
    <source>
        <strain evidence="2 3">DSM 16403</strain>
    </source>
</reference>
<keyword evidence="3" id="KW-1185">Reference proteome</keyword>
<name>A0A846RYW5_9MICC</name>
<dbReference type="EMBL" id="JAATJL010000001">
    <property type="protein sequence ID" value="NJC24156.1"/>
    <property type="molecule type" value="Genomic_DNA"/>
</dbReference>
<dbReference type="Pfam" id="PF13460">
    <property type="entry name" value="NAD_binding_10"/>
    <property type="match status" value="1"/>
</dbReference>
<feature type="domain" description="NAD(P)-binding" evidence="1">
    <location>
        <begin position="8"/>
        <end position="187"/>
    </location>
</feature>
<dbReference type="Gene3D" id="3.40.50.720">
    <property type="entry name" value="NAD(P)-binding Rossmann-like Domain"/>
    <property type="match status" value="1"/>
</dbReference>
<dbReference type="GO" id="GO:0044877">
    <property type="term" value="F:protein-containing complex binding"/>
    <property type="evidence" value="ECO:0007669"/>
    <property type="project" value="TreeGrafter"/>
</dbReference>
<dbReference type="RefSeq" id="WP_167995444.1">
    <property type="nucleotide sequence ID" value="NZ_JAATJL010000001.1"/>
</dbReference>
<dbReference type="PANTHER" id="PTHR12126">
    <property type="entry name" value="NADH-UBIQUINONE OXIDOREDUCTASE 39 KDA SUBUNIT-RELATED"/>
    <property type="match status" value="1"/>
</dbReference>
<gene>
    <name evidence="2" type="ORF">BJ994_003232</name>
</gene>
<protein>
    <submittedName>
        <fullName evidence="2">Uncharacterized protein YbjT (DUF2867 family)</fullName>
    </submittedName>
</protein>
<accession>A0A846RYW5</accession>